<feature type="compositionally biased region" description="Basic residues" evidence="8">
    <location>
        <begin position="460"/>
        <end position="485"/>
    </location>
</feature>
<evidence type="ECO:0000256" key="2">
    <source>
        <dbReference type="ARBA" id="ARBA00022692"/>
    </source>
</evidence>
<proteinExistence type="predicted"/>
<feature type="compositionally biased region" description="Basic and acidic residues" evidence="8">
    <location>
        <begin position="268"/>
        <end position="285"/>
    </location>
</feature>
<dbReference type="GO" id="GO:0005802">
    <property type="term" value="C:trans-Golgi network"/>
    <property type="evidence" value="ECO:0007669"/>
    <property type="project" value="TreeGrafter"/>
</dbReference>
<evidence type="ECO:0000256" key="9">
    <source>
        <dbReference type="SAM" id="Phobius"/>
    </source>
</evidence>
<evidence type="ECO:0000256" key="5">
    <source>
        <dbReference type="ARBA" id="ARBA00023136"/>
    </source>
</evidence>
<dbReference type="EMBL" id="JAJJHW010001127">
    <property type="protein sequence ID" value="KAH8377991.1"/>
    <property type="molecule type" value="Genomic_DNA"/>
</dbReference>
<keyword evidence="4 9" id="KW-1133">Transmembrane helix</keyword>
<feature type="region of interest" description="Disordered" evidence="8">
    <location>
        <begin position="742"/>
        <end position="763"/>
    </location>
</feature>
<reference evidence="10" key="1">
    <citation type="journal article" date="2021" name="Mol. Ecol. Resour.">
        <title>Phylogenomic analyses of the genus Drosophila reveals genomic signals of climate adaptation.</title>
        <authorList>
            <person name="Li F."/>
            <person name="Rane R.V."/>
            <person name="Luria V."/>
            <person name="Xiong Z."/>
            <person name="Chen J."/>
            <person name="Li Z."/>
            <person name="Catullo R.A."/>
            <person name="Griffin P.C."/>
            <person name="Schiffer M."/>
            <person name="Pearce S."/>
            <person name="Lee S.F."/>
            <person name="McElroy K."/>
            <person name="Stocker A."/>
            <person name="Shirriffs J."/>
            <person name="Cockerell F."/>
            <person name="Coppin C."/>
            <person name="Sgro C.M."/>
            <person name="Karger A."/>
            <person name="Cain J.W."/>
            <person name="Weber J.A."/>
            <person name="Santpere G."/>
            <person name="Kirschner M.W."/>
            <person name="Hoffmann A.A."/>
            <person name="Oakeshott J.G."/>
            <person name="Zhang G."/>
        </authorList>
    </citation>
    <scope>NUCLEOTIDE SEQUENCE</scope>
    <source>
        <strain evidence="10">BGI-SZ-2011g</strain>
    </source>
</reference>
<dbReference type="Pfam" id="PF04193">
    <property type="entry name" value="PQ-loop"/>
    <property type="match status" value="2"/>
</dbReference>
<dbReference type="InterPro" id="IPR052241">
    <property type="entry name" value="SLC66/Scramblase_ANY1"/>
</dbReference>
<evidence type="ECO:0000313" key="11">
    <source>
        <dbReference type="Proteomes" id="UP001200034"/>
    </source>
</evidence>
<keyword evidence="3" id="KW-0677">Repeat</keyword>
<feature type="region of interest" description="Disordered" evidence="8">
    <location>
        <begin position="259"/>
        <end position="297"/>
    </location>
</feature>
<dbReference type="Gene3D" id="1.20.1280.290">
    <property type="match status" value="2"/>
</dbReference>
<dbReference type="GO" id="GO:0042147">
    <property type="term" value="P:retrograde transport, endosome to Golgi"/>
    <property type="evidence" value="ECO:0007669"/>
    <property type="project" value="TreeGrafter"/>
</dbReference>
<sequence>MDWIISDELDIKVSHVVGWAAATAMVVGGVIPYVPQYIEIKKTQDAEGFSLYVCLALLVANSLRILFWFSSRYELPLLVQSVVMNVTMFLMIHLCVKVKRMNANTRDHALRGDELQLPKVLTDTDTGASVSTDATVLKRARSRHYLNDLDLKYFWNWTDFQSYLDMMLVVWAVGAAITYLMLSVHWFMEAMGFVAVFTEAMLGAPQFLRNFKNKSTYGMSIHMVIMWTLGDMFKTGYFIARNAPSQFWICGTLQASIPKTHHQQQQQNHEENQHQLHTSHSEERQLSQPITLSSSGDDHLLTARADDEHYKSLDFGQCHDNRAFQYHHHNNNNNSSKLLPRPGGSGKSQSRHDSSGNPTAAVAVALDALEVVIVHKPQPLANGSGKAGNRNHSSSCCHRRHKRHNATQTSIERCCCISSCHCHHVTTTHHHHHHCHHHHCQHEHYERRHQQLELPEQKLHARQRGRQKQQQQQHKRQQPQHHHNTKSSLDTSEERPQLHSAAIAIEIDAATVTENNSSTATSNFPYKVASEGGGAPINLIPLCEQHRQRRRGSLNSNTTIETDELSPDDDEDDDDEEDDDDVRLGLQPDDEEQLTPRSHRNSSNSSSTGRALAGAAPTPRNECVRIKRKRFEPDAMHDYCSSCSRCSSCSCDHDARTSSCSSLDDELQLVAGNHELTVAADCHCRETGNSSPKSFCSCHTDNCCCGSEAGDDADADGDGDDETTGARDSFCTAADHTIVSTPTLDEAHSSTLTPLSTQEHTMRSEIADEDSITDADASSLSQSAEYFSLSSTTGAAATTAAAAAPSTGAAEPQCSSSGSSSKCNTKHWSKHIPIDVNALLQQTIRKTAVLQETPLRQPRKHLRPATTMLPAGAPGSNDSSTATLTPSVVTVAKQPLTHTAVTSHNGVTNVTTTLPATVKSGRRSGKFAPVGGCDPLQRRSTEIIL</sequence>
<organism evidence="10 11">
    <name type="scientific">Drosophila rubida</name>
    <dbReference type="NCBI Taxonomy" id="30044"/>
    <lineage>
        <taxon>Eukaryota</taxon>
        <taxon>Metazoa</taxon>
        <taxon>Ecdysozoa</taxon>
        <taxon>Arthropoda</taxon>
        <taxon>Hexapoda</taxon>
        <taxon>Insecta</taxon>
        <taxon>Pterygota</taxon>
        <taxon>Neoptera</taxon>
        <taxon>Endopterygota</taxon>
        <taxon>Diptera</taxon>
        <taxon>Brachycera</taxon>
        <taxon>Muscomorpha</taxon>
        <taxon>Ephydroidea</taxon>
        <taxon>Drosophilidae</taxon>
        <taxon>Drosophila</taxon>
    </lineage>
</organism>
<dbReference type="PANTHER" id="PTHR14856:SF9">
    <property type="entry name" value="PQ-LOOP REPEAT-CONTAINING PROTEIN 1"/>
    <property type="match status" value="1"/>
</dbReference>
<evidence type="ECO:0000256" key="4">
    <source>
        <dbReference type="ARBA" id="ARBA00022989"/>
    </source>
</evidence>
<evidence type="ECO:0000256" key="6">
    <source>
        <dbReference type="ARBA" id="ARBA00040648"/>
    </source>
</evidence>
<name>A0AAD4K8C0_9MUSC</name>
<feature type="region of interest" description="Disordered" evidence="8">
    <location>
        <begin position="548"/>
        <end position="619"/>
    </location>
</feature>
<accession>A0AAD4K8C0</accession>
<gene>
    <name evidence="10" type="ORF">KR093_008445</name>
</gene>
<feature type="compositionally biased region" description="Polar residues" evidence="8">
    <location>
        <begin position="742"/>
        <end position="759"/>
    </location>
</feature>
<dbReference type="FunFam" id="1.20.1280.290:FF:000005">
    <property type="entry name" value="PQ-loop repeat-containing protein 1"/>
    <property type="match status" value="1"/>
</dbReference>
<dbReference type="InterPro" id="IPR006603">
    <property type="entry name" value="PQ-loop_rpt"/>
</dbReference>
<feature type="region of interest" description="Disordered" evidence="8">
    <location>
        <begin position="325"/>
        <end position="358"/>
    </location>
</feature>
<evidence type="ECO:0000256" key="3">
    <source>
        <dbReference type="ARBA" id="ARBA00022737"/>
    </source>
</evidence>
<feature type="transmembrane region" description="Helical" evidence="9">
    <location>
        <begin position="163"/>
        <end position="184"/>
    </location>
</feature>
<feature type="transmembrane region" description="Helical" evidence="9">
    <location>
        <begin position="49"/>
        <end position="69"/>
    </location>
</feature>
<feature type="compositionally biased region" description="Acidic residues" evidence="8">
    <location>
        <begin position="561"/>
        <end position="581"/>
    </location>
</feature>
<feature type="transmembrane region" description="Helical" evidence="9">
    <location>
        <begin position="16"/>
        <end position="37"/>
    </location>
</feature>
<comment type="caution">
    <text evidence="10">The sequence shown here is derived from an EMBL/GenBank/DDBJ whole genome shotgun (WGS) entry which is preliminary data.</text>
</comment>
<keyword evidence="2 9" id="KW-0812">Transmembrane</keyword>
<evidence type="ECO:0000256" key="1">
    <source>
        <dbReference type="ARBA" id="ARBA00004141"/>
    </source>
</evidence>
<dbReference type="PANTHER" id="PTHR14856">
    <property type="entry name" value="PQ-LOOP REPEAT-CONTAINING PROTEIN 1-LIKE PROTEIN"/>
    <property type="match status" value="1"/>
</dbReference>
<comment type="subcellular location">
    <subcellularLocation>
        <location evidence="1">Membrane</location>
        <topology evidence="1">Multi-pass membrane protein</topology>
    </subcellularLocation>
</comment>
<feature type="region of interest" description="Disordered" evidence="8">
    <location>
        <begin position="379"/>
        <end position="402"/>
    </location>
</feature>
<evidence type="ECO:0000256" key="7">
    <source>
        <dbReference type="ARBA" id="ARBA00043159"/>
    </source>
</evidence>
<feature type="region of interest" description="Disordered" evidence="8">
    <location>
        <begin position="459"/>
        <end position="496"/>
    </location>
</feature>
<dbReference type="SMART" id="SM00679">
    <property type="entry name" value="CTNS"/>
    <property type="match status" value="2"/>
</dbReference>
<evidence type="ECO:0000313" key="10">
    <source>
        <dbReference type="EMBL" id="KAH8377991.1"/>
    </source>
</evidence>
<feature type="transmembrane region" description="Helical" evidence="9">
    <location>
        <begin position="75"/>
        <end position="96"/>
    </location>
</feature>
<dbReference type="Proteomes" id="UP001200034">
    <property type="component" value="Unassembled WGS sequence"/>
</dbReference>
<dbReference type="FunFam" id="1.20.1280.290:FF:000008">
    <property type="entry name" value="PQ-loop repeat-containing protein 1"/>
    <property type="match status" value="1"/>
</dbReference>
<dbReference type="GO" id="GO:0045332">
    <property type="term" value="P:phospholipid translocation"/>
    <property type="evidence" value="ECO:0007669"/>
    <property type="project" value="TreeGrafter"/>
</dbReference>
<keyword evidence="11" id="KW-1185">Reference proteome</keyword>
<feature type="compositionally biased region" description="Polar residues" evidence="8">
    <location>
        <begin position="286"/>
        <end position="295"/>
    </location>
</feature>
<dbReference type="GO" id="GO:0005829">
    <property type="term" value="C:cytosol"/>
    <property type="evidence" value="ECO:0007669"/>
    <property type="project" value="GOC"/>
</dbReference>
<dbReference type="AlphaFoldDB" id="A0AAD4K8C0"/>
<protein>
    <recommendedName>
        <fullName evidence="6">Solute carrier family 66 member 2</fullName>
    </recommendedName>
    <alternativeName>
        <fullName evidence="7">PQ-loop repeat-containing protein 1</fullName>
    </alternativeName>
</protein>
<keyword evidence="5 9" id="KW-0472">Membrane</keyword>
<dbReference type="GO" id="GO:0005768">
    <property type="term" value="C:endosome"/>
    <property type="evidence" value="ECO:0007669"/>
    <property type="project" value="TreeGrafter"/>
</dbReference>
<evidence type="ECO:0000256" key="8">
    <source>
        <dbReference type="SAM" id="MobiDB-lite"/>
    </source>
</evidence>
<dbReference type="GO" id="GO:0016020">
    <property type="term" value="C:membrane"/>
    <property type="evidence" value="ECO:0007669"/>
    <property type="project" value="UniProtKB-SubCell"/>
</dbReference>